<dbReference type="PROSITE" id="PS50878">
    <property type="entry name" value="RT_POL"/>
    <property type="match status" value="1"/>
</dbReference>
<dbReference type="AlphaFoldDB" id="A0AAV1KLK9"/>
<dbReference type="EMBL" id="CAVLGL010000057">
    <property type="protein sequence ID" value="CAK1583330.1"/>
    <property type="molecule type" value="Genomic_DNA"/>
</dbReference>
<feature type="domain" description="Reverse transcriptase" evidence="1">
    <location>
        <begin position="1"/>
        <end position="100"/>
    </location>
</feature>
<dbReference type="SUPFAM" id="SSF56672">
    <property type="entry name" value="DNA/RNA polymerases"/>
    <property type="match status" value="1"/>
</dbReference>
<dbReference type="InterPro" id="IPR043502">
    <property type="entry name" value="DNA/RNA_pol_sf"/>
</dbReference>
<dbReference type="GO" id="GO:0071897">
    <property type="term" value="P:DNA biosynthetic process"/>
    <property type="evidence" value="ECO:0007669"/>
    <property type="project" value="UniProtKB-ARBA"/>
</dbReference>
<name>A0AAV1KLK9_9NEOP</name>
<dbReference type="Proteomes" id="UP001314205">
    <property type="component" value="Unassembled WGS sequence"/>
</dbReference>
<organism evidence="2 3">
    <name type="scientific">Parnassius mnemosyne</name>
    <name type="common">clouded apollo</name>
    <dbReference type="NCBI Taxonomy" id="213953"/>
    <lineage>
        <taxon>Eukaryota</taxon>
        <taxon>Metazoa</taxon>
        <taxon>Ecdysozoa</taxon>
        <taxon>Arthropoda</taxon>
        <taxon>Hexapoda</taxon>
        <taxon>Insecta</taxon>
        <taxon>Pterygota</taxon>
        <taxon>Neoptera</taxon>
        <taxon>Endopterygota</taxon>
        <taxon>Lepidoptera</taxon>
        <taxon>Glossata</taxon>
        <taxon>Ditrysia</taxon>
        <taxon>Papilionoidea</taxon>
        <taxon>Papilionidae</taxon>
        <taxon>Parnassiinae</taxon>
        <taxon>Parnassini</taxon>
        <taxon>Parnassius</taxon>
        <taxon>Driopa</taxon>
    </lineage>
</organism>
<dbReference type="Pfam" id="PF00078">
    <property type="entry name" value="RVT_1"/>
    <property type="match status" value="1"/>
</dbReference>
<reference evidence="2 3" key="1">
    <citation type="submission" date="2023-11" db="EMBL/GenBank/DDBJ databases">
        <authorList>
            <person name="Hedman E."/>
            <person name="Englund M."/>
            <person name="Stromberg M."/>
            <person name="Nyberg Akerstrom W."/>
            <person name="Nylinder S."/>
            <person name="Jareborg N."/>
            <person name="Kallberg Y."/>
            <person name="Kronander E."/>
        </authorList>
    </citation>
    <scope>NUCLEOTIDE SEQUENCE [LARGE SCALE GENOMIC DNA]</scope>
</reference>
<sequence length="100" mass="11347">MEDRGVPVEVLNLFRYWYTKQVNYVKWADQFSSSYRLECGVRQGGLSSPKLFNLYVNDLIVELSSMRVGCKVSGVNVNNISYADDMVLLGPTTSAIREML</sequence>
<accession>A0AAV1KLK9</accession>
<protein>
    <recommendedName>
        <fullName evidence="1">Reverse transcriptase domain-containing protein</fullName>
    </recommendedName>
</protein>
<evidence type="ECO:0000313" key="2">
    <source>
        <dbReference type="EMBL" id="CAK1583330.1"/>
    </source>
</evidence>
<keyword evidence="3" id="KW-1185">Reference proteome</keyword>
<dbReference type="InterPro" id="IPR000477">
    <property type="entry name" value="RT_dom"/>
</dbReference>
<evidence type="ECO:0000313" key="3">
    <source>
        <dbReference type="Proteomes" id="UP001314205"/>
    </source>
</evidence>
<evidence type="ECO:0000259" key="1">
    <source>
        <dbReference type="PROSITE" id="PS50878"/>
    </source>
</evidence>
<comment type="caution">
    <text evidence="2">The sequence shown here is derived from an EMBL/GenBank/DDBJ whole genome shotgun (WGS) entry which is preliminary data.</text>
</comment>
<proteinExistence type="predicted"/>
<gene>
    <name evidence="2" type="ORF">PARMNEM_LOCUS4738</name>
</gene>